<organism evidence="2 3">
    <name type="scientific">Xylaria bambusicola</name>
    <dbReference type="NCBI Taxonomy" id="326684"/>
    <lineage>
        <taxon>Eukaryota</taxon>
        <taxon>Fungi</taxon>
        <taxon>Dikarya</taxon>
        <taxon>Ascomycota</taxon>
        <taxon>Pezizomycotina</taxon>
        <taxon>Sordariomycetes</taxon>
        <taxon>Xylariomycetidae</taxon>
        <taxon>Xylariales</taxon>
        <taxon>Xylariaceae</taxon>
        <taxon>Xylaria</taxon>
    </lineage>
</organism>
<dbReference type="EMBL" id="JAWHQM010000009">
    <property type="protein sequence ID" value="KAK5628833.1"/>
    <property type="molecule type" value="Genomic_DNA"/>
</dbReference>
<evidence type="ECO:0000313" key="3">
    <source>
        <dbReference type="Proteomes" id="UP001305414"/>
    </source>
</evidence>
<feature type="compositionally biased region" description="Basic and acidic residues" evidence="1">
    <location>
        <begin position="11"/>
        <end position="21"/>
    </location>
</feature>
<accession>A0AAN7UJD7</accession>
<comment type="caution">
    <text evidence="2">The sequence shown here is derived from an EMBL/GenBank/DDBJ whole genome shotgun (WGS) entry which is preliminary data.</text>
</comment>
<evidence type="ECO:0000313" key="2">
    <source>
        <dbReference type="EMBL" id="KAK5628833.1"/>
    </source>
</evidence>
<dbReference type="AlphaFoldDB" id="A0AAN7UJD7"/>
<sequence length="443" mass="49824">MLTTSATPVEPRLETQSHTRSTMKREILRPDVLLDMGIQLSLLLKSLKPWYTGVVNDTAILFPQVDQEMVMTAKMASSVALLLLILSTLSFMPVLGRSISQSARNEATLEQIAGQQYNDMSSPLSPQHAFYSNSQKNFSWDEPELQRRLWSGQPERAPQGLRSASIEKRHIQKRAPRVLGTLIKIPSCLGCAPAKYNGRMGALDYLTVMFLEGVQLTTPAQLHNSCLFYTSILKDEADQKRASQLVSFFKKRPSSLSKTATGYGCRQNPKLYSIWEVYSAGADKMASSNDPKQWNYWVAFEPGTWLYEGLYIQGMKQTLDKQVNIREYFENLSVAFANNCGGTIRVMTLAPKNLAKYGYIWGTKELPALRAKVNSPGPNGVTNLIAIDAVDMTLQYMIDWNTLTATQMLTKEDPLYYDPSQLRGRDTCDQNTAYELDGQDWFG</sequence>
<gene>
    <name evidence="2" type="ORF">RRF57_004548</name>
</gene>
<feature type="region of interest" description="Disordered" evidence="1">
    <location>
        <begin position="1"/>
        <end position="21"/>
    </location>
</feature>
<protein>
    <submittedName>
        <fullName evidence="2">Uncharacterized protein</fullName>
    </submittedName>
</protein>
<name>A0AAN7UJD7_9PEZI</name>
<evidence type="ECO:0000256" key="1">
    <source>
        <dbReference type="SAM" id="MobiDB-lite"/>
    </source>
</evidence>
<reference evidence="2 3" key="1">
    <citation type="submission" date="2023-10" db="EMBL/GenBank/DDBJ databases">
        <title>Draft genome sequence of Xylaria bambusicola isolate GMP-LS, the root and basal stem rot pathogen of sugarcane in Indonesia.</title>
        <authorList>
            <person name="Selvaraj P."/>
            <person name="Muralishankar V."/>
            <person name="Muruganantham S."/>
            <person name="Sp S."/>
            <person name="Haryani S."/>
            <person name="Lau K.J.X."/>
            <person name="Naqvi N.I."/>
        </authorList>
    </citation>
    <scope>NUCLEOTIDE SEQUENCE [LARGE SCALE GENOMIC DNA]</scope>
    <source>
        <strain evidence="2">GMP-LS</strain>
    </source>
</reference>
<keyword evidence="3" id="KW-1185">Reference proteome</keyword>
<dbReference type="Proteomes" id="UP001305414">
    <property type="component" value="Unassembled WGS sequence"/>
</dbReference>
<proteinExistence type="predicted"/>